<dbReference type="GO" id="GO:1902560">
    <property type="term" value="C:GMP reductase complex"/>
    <property type="evidence" value="ECO:0007669"/>
    <property type="project" value="InterPro"/>
</dbReference>
<dbReference type="EMBL" id="MN738969">
    <property type="protein sequence ID" value="QHT33575.1"/>
    <property type="molecule type" value="Genomic_DNA"/>
</dbReference>
<reference evidence="11" key="1">
    <citation type="journal article" date="2020" name="Nature">
        <title>Giant virus diversity and host interactions through global metagenomics.</title>
        <authorList>
            <person name="Schulz F."/>
            <person name="Roux S."/>
            <person name="Paez-Espino D."/>
            <person name="Jungbluth S."/>
            <person name="Walsh D.A."/>
            <person name="Denef V.J."/>
            <person name="McMahon K.D."/>
            <person name="Konstantinidis K.T."/>
            <person name="Eloe-Fadrosh E.A."/>
            <person name="Kyrpides N.C."/>
            <person name="Woyke T."/>
        </authorList>
    </citation>
    <scope>NUCLEOTIDE SEQUENCE</scope>
    <source>
        <strain evidence="11">GVMAG-M-3300009161-36</strain>
    </source>
</reference>
<evidence type="ECO:0000256" key="8">
    <source>
        <dbReference type="ARBA" id="ARBA00037691"/>
    </source>
</evidence>
<accession>A0A6C0F2G8</accession>
<comment type="catalytic activity">
    <reaction evidence="9">
        <text>IMP + NH4(+) + NADP(+) = GMP + NADPH + 2 H(+)</text>
        <dbReference type="Rhea" id="RHEA:17185"/>
        <dbReference type="ChEBI" id="CHEBI:15378"/>
        <dbReference type="ChEBI" id="CHEBI:28938"/>
        <dbReference type="ChEBI" id="CHEBI:57783"/>
        <dbReference type="ChEBI" id="CHEBI:58053"/>
        <dbReference type="ChEBI" id="CHEBI:58115"/>
        <dbReference type="ChEBI" id="CHEBI:58349"/>
        <dbReference type="EC" id="1.7.1.7"/>
    </reaction>
</comment>
<dbReference type="PIRSF" id="PIRSF000235">
    <property type="entry name" value="GMP_reductase"/>
    <property type="match status" value="1"/>
</dbReference>
<evidence type="ECO:0000313" key="11">
    <source>
        <dbReference type="EMBL" id="QHT33575.1"/>
    </source>
</evidence>
<dbReference type="InterPro" id="IPR013785">
    <property type="entry name" value="Aldolase_TIM"/>
</dbReference>
<dbReference type="CDD" id="cd00381">
    <property type="entry name" value="IMPDH"/>
    <property type="match status" value="1"/>
</dbReference>
<evidence type="ECO:0000256" key="4">
    <source>
        <dbReference type="ARBA" id="ARBA00022857"/>
    </source>
</evidence>
<dbReference type="HAMAP" id="MF_00596">
    <property type="entry name" value="GMP_reduct_type1"/>
    <property type="match status" value="1"/>
</dbReference>
<evidence type="ECO:0000256" key="9">
    <source>
        <dbReference type="ARBA" id="ARBA00048616"/>
    </source>
</evidence>
<dbReference type="InterPro" id="IPR005993">
    <property type="entry name" value="GMPR"/>
</dbReference>
<evidence type="ECO:0000256" key="5">
    <source>
        <dbReference type="ARBA" id="ARBA00022958"/>
    </source>
</evidence>
<dbReference type="GO" id="GO:0046872">
    <property type="term" value="F:metal ion binding"/>
    <property type="evidence" value="ECO:0007669"/>
    <property type="project" value="UniProtKB-KW"/>
</dbReference>
<dbReference type="GO" id="GO:0009117">
    <property type="term" value="P:nucleotide metabolic process"/>
    <property type="evidence" value="ECO:0007669"/>
    <property type="project" value="InterPro"/>
</dbReference>
<keyword evidence="3" id="KW-0479">Metal-binding</keyword>
<dbReference type="PROSITE" id="PS00487">
    <property type="entry name" value="IMP_DH_GMP_RED"/>
    <property type="match status" value="1"/>
</dbReference>
<dbReference type="SUPFAM" id="SSF51412">
    <property type="entry name" value="Inosine monophosphate dehydrogenase (IMPDH)"/>
    <property type="match status" value="1"/>
</dbReference>
<evidence type="ECO:0000256" key="6">
    <source>
        <dbReference type="ARBA" id="ARBA00023002"/>
    </source>
</evidence>
<evidence type="ECO:0000259" key="10">
    <source>
        <dbReference type="Pfam" id="PF00478"/>
    </source>
</evidence>
<evidence type="ECO:0000256" key="2">
    <source>
        <dbReference type="ARBA" id="ARBA00015800"/>
    </source>
</evidence>
<dbReference type="Gene3D" id="3.20.20.70">
    <property type="entry name" value="Aldolase class I"/>
    <property type="match status" value="1"/>
</dbReference>
<keyword evidence="5" id="KW-0630">Potassium</keyword>
<keyword evidence="6" id="KW-0560">Oxidoreductase</keyword>
<name>A0A6C0F2G8_9ZZZZ</name>
<dbReference type="AlphaFoldDB" id="A0A6C0F2G8"/>
<evidence type="ECO:0000256" key="7">
    <source>
        <dbReference type="ARBA" id="ARBA00030699"/>
    </source>
</evidence>
<dbReference type="InterPro" id="IPR015875">
    <property type="entry name" value="IMP_DH/GMP_Rdtase_CS"/>
</dbReference>
<dbReference type="Pfam" id="PF00478">
    <property type="entry name" value="IMPDH"/>
    <property type="match status" value="1"/>
</dbReference>
<organism evidence="11">
    <name type="scientific">viral metagenome</name>
    <dbReference type="NCBI Taxonomy" id="1070528"/>
    <lineage>
        <taxon>unclassified sequences</taxon>
        <taxon>metagenomes</taxon>
        <taxon>organismal metagenomes</taxon>
    </lineage>
</organism>
<dbReference type="InterPro" id="IPR050139">
    <property type="entry name" value="GMP_reductase"/>
</dbReference>
<evidence type="ECO:0000256" key="1">
    <source>
        <dbReference type="ARBA" id="ARBA00012678"/>
    </source>
</evidence>
<keyword evidence="4" id="KW-0521">NADP</keyword>
<evidence type="ECO:0000256" key="3">
    <source>
        <dbReference type="ARBA" id="ARBA00022723"/>
    </source>
</evidence>
<sequence>MTKIEEGLKLDFHNVLIRPKRSTVDSRSNVNLSRTIKFKNCNSLQPWVGIPIIASNMDTVGTFDVYSVLSKFKIITALHKFYTVSDFILYQSNNNVILDPNFFMVSTGIHESDFIRLKEILSVIQCKWICIDIANGYIQSLVQFCKRVREAYPDKIIVAGNVVTREIVEELILNGGVDVVKVGIGPGSACLTRMKTGVGMPQLSAIMECADAAHGVGGHIIGDGGITCPGDMAKAFGGGADFVMVGGAFSGHDENPGEIITNPDGSQSKLFYGMSSSHAMNKHYGGMNDYRASEGRTIRVPYRGPLEDTIMDYLGGLRSTCTYINSSCIKHMPLCTTFVQVSQQLNTSLV</sequence>
<feature type="domain" description="IMP dehydrogenase/GMP reductase" evidence="10">
    <location>
        <begin position="10"/>
        <end position="343"/>
    </location>
</feature>
<dbReference type="InterPro" id="IPR001093">
    <property type="entry name" value="IMP_DH_GMPRt"/>
</dbReference>
<dbReference type="NCBIfam" id="NF003470">
    <property type="entry name" value="PRK05096.1"/>
    <property type="match status" value="1"/>
</dbReference>
<dbReference type="GO" id="GO:0003920">
    <property type="term" value="F:GMP reductase activity"/>
    <property type="evidence" value="ECO:0007669"/>
    <property type="project" value="UniProtKB-EC"/>
</dbReference>
<dbReference type="PANTHER" id="PTHR43170:SF5">
    <property type="entry name" value="GMP REDUCTASE"/>
    <property type="match status" value="1"/>
</dbReference>
<dbReference type="SMART" id="SM01240">
    <property type="entry name" value="IMPDH"/>
    <property type="match status" value="1"/>
</dbReference>
<comment type="function">
    <text evidence="8">Catalyzes the irreversible NADPH-dependent deamination of GMP to IMP. It functions in the conversion of nucleobase, nucleoside and nucleotide derivatives of G to A nucleotides, and in maintaining the intracellular balance of A and G nucleotides.</text>
</comment>
<protein>
    <recommendedName>
        <fullName evidence="2">GMP reductase</fullName>
        <ecNumber evidence="1">1.7.1.7</ecNumber>
    </recommendedName>
    <alternativeName>
        <fullName evidence="7">Guanosine 5'-monophosphate oxidoreductase</fullName>
    </alternativeName>
</protein>
<dbReference type="EC" id="1.7.1.7" evidence="1"/>
<dbReference type="PANTHER" id="PTHR43170">
    <property type="entry name" value="GMP REDUCTASE"/>
    <property type="match status" value="1"/>
</dbReference>
<proteinExistence type="inferred from homology"/>